<gene>
    <name evidence="1" type="ORF">A9X01_07685</name>
</gene>
<accession>A0A1A3BFV3</accession>
<reference evidence="1 2" key="1">
    <citation type="submission" date="2016-06" db="EMBL/GenBank/DDBJ databases">
        <authorList>
            <person name="Kjaerup R.B."/>
            <person name="Dalgaard T.S."/>
            <person name="Juul-Madsen H.R."/>
        </authorList>
    </citation>
    <scope>NUCLEOTIDE SEQUENCE [LARGE SCALE GENOMIC DNA]</scope>
    <source>
        <strain evidence="1 2">1081914.2</strain>
    </source>
</reference>
<protein>
    <submittedName>
        <fullName evidence="1">Uncharacterized protein</fullName>
    </submittedName>
</protein>
<proteinExistence type="predicted"/>
<organism evidence="1 2">
    <name type="scientific">Mycobacterium asiaticum</name>
    <dbReference type="NCBI Taxonomy" id="1790"/>
    <lineage>
        <taxon>Bacteria</taxon>
        <taxon>Bacillati</taxon>
        <taxon>Actinomycetota</taxon>
        <taxon>Actinomycetes</taxon>
        <taxon>Mycobacteriales</taxon>
        <taxon>Mycobacteriaceae</taxon>
        <taxon>Mycobacterium</taxon>
    </lineage>
</organism>
<dbReference type="STRING" id="1790.A5645_06095"/>
<dbReference type="eggNOG" id="ENOG50344AN">
    <property type="taxonomic scope" value="Bacteria"/>
</dbReference>
<name>A0A1A3BFV3_MYCAS</name>
<evidence type="ECO:0000313" key="2">
    <source>
        <dbReference type="Proteomes" id="UP000093795"/>
    </source>
</evidence>
<evidence type="ECO:0000313" key="1">
    <source>
        <dbReference type="EMBL" id="OBI72777.1"/>
    </source>
</evidence>
<comment type="caution">
    <text evidence="1">The sequence shown here is derived from an EMBL/GenBank/DDBJ whole genome shotgun (WGS) entry which is preliminary data.</text>
</comment>
<dbReference type="EMBL" id="LZKQ01000331">
    <property type="protein sequence ID" value="OBI72777.1"/>
    <property type="molecule type" value="Genomic_DNA"/>
</dbReference>
<dbReference type="Pfam" id="PF19457">
    <property type="entry name" value="DUF5994"/>
    <property type="match status" value="1"/>
</dbReference>
<dbReference type="InterPro" id="IPR046036">
    <property type="entry name" value="DUF5994"/>
</dbReference>
<dbReference type="AlphaFoldDB" id="A0A1A3BFV3"/>
<sequence>MVARRRATPIRLSLASDLGQEIDGAWWPRTDRISGELPDLVLALSNRLGEITGINVNWPSLQRPPDLNWRGWQLKHQHVISAKSCDACANVLIIPYATNSTLATMMLRRAANLPIDPAYCETTSFHTAGSILYAARQQFAASRAEE</sequence>
<dbReference type="OrthoDB" id="3785441at2"/>
<dbReference type="Proteomes" id="UP000093795">
    <property type="component" value="Unassembled WGS sequence"/>
</dbReference>